<reference evidence="2 3" key="1">
    <citation type="submission" date="2024-01" db="EMBL/GenBank/DDBJ databases">
        <title>Comparative genomics of Cryptococcus and Kwoniella reveals pathogenesis evolution and contrasting modes of karyotype evolution via chromosome fusion or intercentromeric recombination.</title>
        <authorList>
            <person name="Coelho M.A."/>
            <person name="David-Palma M."/>
            <person name="Shea T."/>
            <person name="Bowers K."/>
            <person name="McGinley-Smith S."/>
            <person name="Mohammad A.W."/>
            <person name="Gnirke A."/>
            <person name="Yurkov A.M."/>
            <person name="Nowrousian M."/>
            <person name="Sun S."/>
            <person name="Cuomo C.A."/>
            <person name="Heitman J."/>
        </authorList>
    </citation>
    <scope>NUCLEOTIDE SEQUENCE [LARGE SCALE GENOMIC DNA]</scope>
    <source>
        <strain evidence="2 3">PYCC6329</strain>
    </source>
</reference>
<feature type="compositionally biased region" description="Basic and acidic residues" evidence="1">
    <location>
        <begin position="89"/>
        <end position="100"/>
    </location>
</feature>
<dbReference type="Proteomes" id="UP001358614">
    <property type="component" value="Chromosome 1"/>
</dbReference>
<evidence type="ECO:0000256" key="1">
    <source>
        <dbReference type="SAM" id="MobiDB-lite"/>
    </source>
</evidence>
<feature type="region of interest" description="Disordered" evidence="1">
    <location>
        <begin position="222"/>
        <end position="292"/>
    </location>
</feature>
<feature type="region of interest" description="Disordered" evidence="1">
    <location>
        <begin position="1"/>
        <end position="139"/>
    </location>
</feature>
<evidence type="ECO:0000313" key="2">
    <source>
        <dbReference type="EMBL" id="WWD05929.1"/>
    </source>
</evidence>
<feature type="compositionally biased region" description="Basic and acidic residues" evidence="1">
    <location>
        <begin position="63"/>
        <end position="76"/>
    </location>
</feature>
<name>A0AAX4KIH4_9TREE</name>
<feature type="compositionally biased region" description="Low complexity" evidence="1">
    <location>
        <begin position="20"/>
        <end position="32"/>
    </location>
</feature>
<dbReference type="KEGG" id="ker:91102816"/>
<dbReference type="GeneID" id="91102816"/>
<gene>
    <name evidence="2" type="ORF">V865_004014</name>
</gene>
<feature type="compositionally biased region" description="Low complexity" evidence="1">
    <location>
        <begin position="222"/>
        <end position="232"/>
    </location>
</feature>
<accession>A0AAX4KIH4</accession>
<evidence type="ECO:0000313" key="3">
    <source>
        <dbReference type="Proteomes" id="UP001358614"/>
    </source>
</evidence>
<organism evidence="2 3">
    <name type="scientific">Kwoniella europaea PYCC6329</name>
    <dbReference type="NCBI Taxonomy" id="1423913"/>
    <lineage>
        <taxon>Eukaryota</taxon>
        <taxon>Fungi</taxon>
        <taxon>Dikarya</taxon>
        <taxon>Basidiomycota</taxon>
        <taxon>Agaricomycotina</taxon>
        <taxon>Tremellomycetes</taxon>
        <taxon>Tremellales</taxon>
        <taxon>Cryptococcaceae</taxon>
        <taxon>Kwoniella</taxon>
    </lineage>
</organism>
<keyword evidence="3" id="KW-1185">Reference proteome</keyword>
<proteinExistence type="predicted"/>
<dbReference type="RefSeq" id="XP_066083896.1">
    <property type="nucleotide sequence ID" value="XM_066227799.1"/>
</dbReference>
<feature type="compositionally biased region" description="Polar residues" evidence="1">
    <location>
        <begin position="246"/>
        <end position="260"/>
    </location>
</feature>
<dbReference type="EMBL" id="CP144089">
    <property type="protein sequence ID" value="WWD05929.1"/>
    <property type="molecule type" value="Genomic_DNA"/>
</dbReference>
<dbReference type="AlphaFoldDB" id="A0AAX4KIH4"/>
<sequence length="349" mass="40292">MLAPPQRHKRPRSPSPPPLQLSSPDLTSPLDVLLKRRRRDELAFSSPNDHHQYHQYSQSHDYFNLHRIEDNAEQPHAESSTSALKRSMKGVERRRTKQWERQNAPSASASQPTPPPSFHNHAMTPNQRDYHSQPDPLMSSSPIRNVYPSSSPFRAKDEEILWQTPTNAHSAASGEQYAMVVTEEDGQEGEMEIMDEDEMKRQWGEAYQKQNWLLRNLHLAKIQSQSQSQHPIPTHHQHPHSSHTPLHNTDSTSSTSTYINEPTLVSPHPSYRNQPSYPDSSPFNSHHPFVELHSPSHVHDGDEDMEVLDTDNADTHYLREIEDEVVRKRYEETNRLLGELAVVRQRRWG</sequence>
<protein>
    <submittedName>
        <fullName evidence="2">Uncharacterized protein</fullName>
    </submittedName>
</protein>
<feature type="compositionally biased region" description="Polar residues" evidence="1">
    <location>
        <begin position="271"/>
        <end position="284"/>
    </location>
</feature>
<feature type="compositionally biased region" description="Basic residues" evidence="1">
    <location>
        <begin position="1"/>
        <end position="12"/>
    </location>
</feature>